<feature type="region of interest" description="Disordered" evidence="10">
    <location>
        <begin position="672"/>
        <end position="749"/>
    </location>
</feature>
<evidence type="ECO:0000256" key="4">
    <source>
        <dbReference type="ARBA" id="ARBA00022771"/>
    </source>
</evidence>
<feature type="compositionally biased region" description="Polar residues" evidence="10">
    <location>
        <begin position="643"/>
        <end position="653"/>
    </location>
</feature>
<dbReference type="Gene3D" id="3.30.160.60">
    <property type="entry name" value="Classic Zinc Finger"/>
    <property type="match status" value="6"/>
</dbReference>
<feature type="region of interest" description="Disordered" evidence="10">
    <location>
        <begin position="333"/>
        <end position="372"/>
    </location>
</feature>
<feature type="domain" description="C2H2-type" evidence="11">
    <location>
        <begin position="1203"/>
        <end position="1230"/>
    </location>
</feature>
<dbReference type="GO" id="GO:0000978">
    <property type="term" value="F:RNA polymerase II cis-regulatory region sequence-specific DNA binding"/>
    <property type="evidence" value="ECO:0007669"/>
    <property type="project" value="TreeGrafter"/>
</dbReference>
<feature type="compositionally biased region" description="Low complexity" evidence="10">
    <location>
        <begin position="559"/>
        <end position="569"/>
    </location>
</feature>
<dbReference type="Proteomes" id="UP000507470">
    <property type="component" value="Unassembled WGS sequence"/>
</dbReference>
<feature type="compositionally biased region" description="Basic and acidic residues" evidence="10">
    <location>
        <begin position="542"/>
        <end position="557"/>
    </location>
</feature>
<dbReference type="GO" id="GO:0005634">
    <property type="term" value="C:nucleus"/>
    <property type="evidence" value="ECO:0007669"/>
    <property type="project" value="UniProtKB-SubCell"/>
</dbReference>
<feature type="domain" description="C2H2-type" evidence="11">
    <location>
        <begin position="954"/>
        <end position="978"/>
    </location>
</feature>
<feature type="compositionally biased region" description="Basic and acidic residues" evidence="10">
    <location>
        <begin position="1127"/>
        <end position="1138"/>
    </location>
</feature>
<dbReference type="GO" id="GO:0008270">
    <property type="term" value="F:zinc ion binding"/>
    <property type="evidence" value="ECO:0007669"/>
    <property type="project" value="UniProtKB-KW"/>
</dbReference>
<feature type="compositionally biased region" description="Basic and acidic residues" evidence="10">
    <location>
        <begin position="1261"/>
        <end position="1285"/>
    </location>
</feature>
<evidence type="ECO:0000313" key="13">
    <source>
        <dbReference type="Proteomes" id="UP000507470"/>
    </source>
</evidence>
<feature type="compositionally biased region" description="Basic and acidic residues" evidence="10">
    <location>
        <begin position="41"/>
        <end position="53"/>
    </location>
</feature>
<dbReference type="PROSITE" id="PS00028">
    <property type="entry name" value="ZINC_FINGER_C2H2_1"/>
    <property type="match status" value="8"/>
</dbReference>
<feature type="domain" description="C2H2-type" evidence="11">
    <location>
        <begin position="997"/>
        <end position="1032"/>
    </location>
</feature>
<feature type="region of interest" description="Disordered" evidence="10">
    <location>
        <begin position="493"/>
        <end position="569"/>
    </location>
</feature>
<feature type="compositionally biased region" description="Acidic residues" evidence="10">
    <location>
        <begin position="496"/>
        <end position="541"/>
    </location>
</feature>
<protein>
    <submittedName>
        <fullName evidence="12">HIVEP</fullName>
    </submittedName>
</protein>
<evidence type="ECO:0000256" key="1">
    <source>
        <dbReference type="ARBA" id="ARBA00004123"/>
    </source>
</evidence>
<dbReference type="InterPro" id="IPR003604">
    <property type="entry name" value="Matrin/U1-like-C_Znf_C2H2"/>
</dbReference>
<feature type="compositionally biased region" description="Basic and acidic residues" evidence="10">
    <location>
        <begin position="616"/>
        <end position="627"/>
    </location>
</feature>
<keyword evidence="5" id="KW-0862">Zinc</keyword>
<feature type="domain" description="C2H2-type" evidence="11">
    <location>
        <begin position="1175"/>
        <end position="1202"/>
    </location>
</feature>
<feature type="region of interest" description="Disordered" evidence="10">
    <location>
        <begin position="1"/>
        <end position="53"/>
    </location>
</feature>
<feature type="region of interest" description="Disordered" evidence="10">
    <location>
        <begin position="1089"/>
        <end position="1144"/>
    </location>
</feature>
<keyword evidence="6" id="KW-0805">Transcription regulation</keyword>
<dbReference type="OrthoDB" id="10042249at2759"/>
<evidence type="ECO:0000256" key="2">
    <source>
        <dbReference type="ARBA" id="ARBA00022723"/>
    </source>
</evidence>
<evidence type="ECO:0000313" key="12">
    <source>
        <dbReference type="EMBL" id="CAC5371247.1"/>
    </source>
</evidence>
<organism evidence="12 13">
    <name type="scientific">Mytilus coruscus</name>
    <name type="common">Sea mussel</name>
    <dbReference type="NCBI Taxonomy" id="42192"/>
    <lineage>
        <taxon>Eukaryota</taxon>
        <taxon>Metazoa</taxon>
        <taxon>Spiralia</taxon>
        <taxon>Lophotrochozoa</taxon>
        <taxon>Mollusca</taxon>
        <taxon>Bivalvia</taxon>
        <taxon>Autobranchia</taxon>
        <taxon>Pteriomorphia</taxon>
        <taxon>Mytilida</taxon>
        <taxon>Mytiloidea</taxon>
        <taxon>Mytilidae</taxon>
        <taxon>Mytilinae</taxon>
        <taxon>Mytilus</taxon>
    </lineage>
</organism>
<feature type="compositionally biased region" description="Polar residues" evidence="10">
    <location>
        <begin position="672"/>
        <end position="681"/>
    </location>
</feature>
<evidence type="ECO:0000259" key="11">
    <source>
        <dbReference type="PROSITE" id="PS50157"/>
    </source>
</evidence>
<keyword evidence="3" id="KW-0677">Repeat</keyword>
<evidence type="ECO:0000256" key="9">
    <source>
        <dbReference type="PROSITE-ProRule" id="PRU00042"/>
    </source>
</evidence>
<evidence type="ECO:0000256" key="10">
    <source>
        <dbReference type="SAM" id="MobiDB-lite"/>
    </source>
</evidence>
<feature type="compositionally biased region" description="Basic and acidic residues" evidence="10">
    <location>
        <begin position="707"/>
        <end position="746"/>
    </location>
</feature>
<keyword evidence="4 9" id="KW-0863">Zinc-finger</keyword>
<feature type="domain" description="C2H2-type" evidence="11">
    <location>
        <begin position="926"/>
        <end position="953"/>
    </location>
</feature>
<name>A0A6J8ASI0_MYTCO</name>
<evidence type="ECO:0000256" key="6">
    <source>
        <dbReference type="ARBA" id="ARBA00023015"/>
    </source>
</evidence>
<evidence type="ECO:0000256" key="3">
    <source>
        <dbReference type="ARBA" id="ARBA00022737"/>
    </source>
</evidence>
<evidence type="ECO:0000256" key="5">
    <source>
        <dbReference type="ARBA" id="ARBA00022833"/>
    </source>
</evidence>
<evidence type="ECO:0000256" key="7">
    <source>
        <dbReference type="ARBA" id="ARBA00023163"/>
    </source>
</evidence>
<comment type="subcellular location">
    <subcellularLocation>
        <location evidence="1">Nucleus</location>
    </subcellularLocation>
</comment>
<dbReference type="InterPro" id="IPR036236">
    <property type="entry name" value="Znf_C2H2_sf"/>
</dbReference>
<keyword evidence="8" id="KW-0539">Nucleus</keyword>
<dbReference type="PANTHER" id="PTHR45944:SF2">
    <property type="entry name" value="SCHNURRI, ISOFORM F"/>
    <property type="match status" value="1"/>
</dbReference>
<sequence>MKRSLSTDKLASPYGRLESPSASVPQIKGRLESPSASVPQIKEEEHEDADSWKEATQNLKIDESTPAKNHPILLKYVTEPVAPHLEETQLFYTAEKSFSSDKSEKQISNVHIGKGDNIKIMKGDSLLENKLALTKELIERLNIIVPVVMEQAIYRSPQIDSGTAGFESHGSSDAVSPSKVTTAQKVSKLKAALTSTEPLKESIWNKFPSRSRSLSESDASAVEIKEKYPLLLHGHSFPSLKSSTYASFCCLQRPQPMYVMQSHSKKVSMYSNWRVARHDPNPEGLTSKMLLSLYSTSYSSNPVYNDAHQDSPKGGLLTHSSYWTFKQNQKAGKSEIDSNKKAMKRLKDDSAMKKSVSVDRAEASAPSQSAKRQKISGVEGGFKSLEDYTYVRGRGRGKYVCSKCGIRCKKPSMLKKHIRTHTNLRPYHCKTCRFSFKTKGNLTKHMKSKSHHKKCVEKGIVPVPTQIDESQIDQEALKLQCEYSKKAKIKTKLAETGEEDNEEDTDDADEESDEGEPMEDDDDENDNMDADDDNADMMDNGDDIRMEELDETSKDVETSLSSSSSGAGLFSSRPAMCAKLLPDHVSVTATTESKTVGRSDSSKISSSLGTVYGFSSRKDSSSSDKSEGLQSEVAKSLLALAEQKSSSNQGTSQDKVEQPYWLIGEPRVQLSTSESIDNANKTKILPPSSASLPVGNVMVVSPSPESVLKKSQSDSDSTDSSKDSKSETKENLPEKSPSEKPERPKDLFVTVPLGGYMPPMRRTPGVSPKQGQQGSFDLAKLFKLTENAVRNSKQALRIESPAFQFSHPFPNMATITKDGLVVMATSPANNPSETILVTSIDHEINIESEPIKSEEIESKMKSDLGKEDRKVSEEKYATLSENHIEIKDESDDVEFIKEVTIKTQTDLIQEKAVSQNLIASSKGGKFICEICSKKFQEHQQLILHRKTHFLDQYYKCEKCKLRFTSSDLLKVHEQTESHLSMLQQPIIIPTSANPRPFKCDDCDIAFRVKGHLAKHLRSRAHVLNWEHLGKIPHGTFQKLEHFIGTLEASDSALFLNLLLDLMKNRSEETSSTYQSSRKSCIESGKLTPTSRKQFLSSPTELSKNDLSPSKLVPVEVKQETMEIENTDAAKDDSSKGQADESSDNGPHLCGICRRGFINLEHLKNHLIIHAELRPYVCEYCDAGFTNAQSLKTHLQSHAQATPYVCGLCGKTFAHSDVLKQHIDQHLNQQQTVPMVTQSGSKDDISEKAFPMEIHSDSTGSEARKKEEFVSMETKVNDITESDSGKDYLTPMESDSDKHSDDPNVFDSSSAITEHSQQTIVSLAATSKTDINSPPEFEENLESKSACDNS</sequence>
<feature type="domain" description="C2H2-type" evidence="11">
    <location>
        <begin position="1147"/>
        <end position="1174"/>
    </location>
</feature>
<feature type="compositionally biased region" description="Polar residues" evidence="10">
    <location>
        <begin position="1305"/>
        <end position="1331"/>
    </location>
</feature>
<keyword evidence="13" id="KW-1185">Reference proteome</keyword>
<evidence type="ECO:0000256" key="8">
    <source>
        <dbReference type="ARBA" id="ARBA00023242"/>
    </source>
</evidence>
<dbReference type="PROSITE" id="PS50157">
    <property type="entry name" value="ZINC_FINGER_C2H2_2"/>
    <property type="match status" value="8"/>
</dbReference>
<feature type="compositionally biased region" description="Polar residues" evidence="10">
    <location>
        <begin position="1089"/>
        <end position="1107"/>
    </location>
</feature>
<dbReference type="Pfam" id="PF00096">
    <property type="entry name" value="zf-C2H2"/>
    <property type="match status" value="6"/>
</dbReference>
<feature type="region of interest" description="Disordered" evidence="10">
    <location>
        <begin position="1255"/>
        <end position="1349"/>
    </location>
</feature>
<gene>
    <name evidence="12" type="ORF">MCOR_9782</name>
</gene>
<keyword evidence="7" id="KW-0804">Transcription</keyword>
<proteinExistence type="predicted"/>
<dbReference type="SUPFAM" id="SSF57667">
    <property type="entry name" value="beta-beta-alpha zinc fingers"/>
    <property type="match status" value="5"/>
</dbReference>
<dbReference type="SMART" id="SM00451">
    <property type="entry name" value="ZnF_U1"/>
    <property type="match status" value="3"/>
</dbReference>
<keyword evidence="2" id="KW-0479">Metal-binding</keyword>
<dbReference type="PANTHER" id="PTHR45944">
    <property type="entry name" value="SCHNURRI, ISOFORM F"/>
    <property type="match status" value="1"/>
</dbReference>
<dbReference type="InterPro" id="IPR051969">
    <property type="entry name" value="Zinc-finger_DNA-bd_regulators"/>
</dbReference>
<feature type="domain" description="C2H2-type" evidence="11">
    <location>
        <begin position="427"/>
        <end position="451"/>
    </location>
</feature>
<dbReference type="SMART" id="SM00355">
    <property type="entry name" value="ZnF_C2H2"/>
    <property type="match status" value="8"/>
</dbReference>
<feature type="region of interest" description="Disordered" evidence="10">
    <location>
        <begin position="754"/>
        <end position="773"/>
    </location>
</feature>
<feature type="compositionally biased region" description="Basic and acidic residues" evidence="10">
    <location>
        <begin position="333"/>
        <end position="362"/>
    </location>
</feature>
<dbReference type="EMBL" id="CACVKT020001750">
    <property type="protein sequence ID" value="CAC5371247.1"/>
    <property type="molecule type" value="Genomic_DNA"/>
</dbReference>
<feature type="region of interest" description="Disordered" evidence="10">
    <location>
        <begin position="588"/>
        <end position="660"/>
    </location>
</feature>
<reference evidence="12 13" key="1">
    <citation type="submission" date="2020-06" db="EMBL/GenBank/DDBJ databases">
        <authorList>
            <person name="Li R."/>
            <person name="Bekaert M."/>
        </authorList>
    </citation>
    <scope>NUCLEOTIDE SEQUENCE [LARGE SCALE GENOMIC DNA]</scope>
    <source>
        <strain evidence="13">wild</strain>
    </source>
</reference>
<dbReference type="InterPro" id="IPR013087">
    <property type="entry name" value="Znf_C2H2_type"/>
</dbReference>
<feature type="domain" description="C2H2-type" evidence="11">
    <location>
        <begin position="399"/>
        <end position="426"/>
    </location>
</feature>
<accession>A0A6J8ASI0</accession>
<dbReference type="GO" id="GO:0000981">
    <property type="term" value="F:DNA-binding transcription factor activity, RNA polymerase II-specific"/>
    <property type="evidence" value="ECO:0007669"/>
    <property type="project" value="TreeGrafter"/>
</dbReference>
<dbReference type="FunFam" id="3.30.160.60:FF:000594">
    <property type="entry name" value="Transcription factor HIVEP2"/>
    <property type="match status" value="1"/>
</dbReference>